<sequence length="245" mass="25928">MSDVAVNQVSADPASASDAAGEPRPHDWPSLDDAVHHGQRLFRQLLGAMAEPGTFAEIDLAPLPEGVALSSAAWGALLALCDLDSRVWIAEELNRDGLAEAIAFHTGARTVTRAEEADFALLTPQRCQTMPSFAGGSDSYPDRSTTLIVVLESLSEVVDKRCVAGNERWRLSGPGILDSRVLELNVTADALMTRLAANRAGFPLGLDAILTSAERLAAIPRSTRIERLSGATSPDGSATPTEEDA</sequence>
<dbReference type="EMBL" id="LT670847">
    <property type="protein sequence ID" value="SHM20784.1"/>
    <property type="molecule type" value="Genomic_DNA"/>
</dbReference>
<dbReference type="Gene3D" id="3.40.50.11310">
    <property type="entry name" value="Bacterial phosphonate metabolism protein PhnH"/>
    <property type="match status" value="1"/>
</dbReference>
<dbReference type="NCBIfam" id="TIGR03292">
    <property type="entry name" value="PhnH_redo"/>
    <property type="match status" value="1"/>
</dbReference>
<feature type="compositionally biased region" description="Basic and acidic residues" evidence="1">
    <location>
        <begin position="21"/>
        <end position="30"/>
    </location>
</feature>
<evidence type="ECO:0000313" key="3">
    <source>
        <dbReference type="Proteomes" id="UP000190911"/>
    </source>
</evidence>
<keyword evidence="3" id="KW-1185">Reference proteome</keyword>
<dbReference type="InterPro" id="IPR038058">
    <property type="entry name" value="PhnH-like_sp"/>
</dbReference>
<feature type="region of interest" description="Disordered" evidence="1">
    <location>
        <begin position="1"/>
        <end position="30"/>
    </location>
</feature>
<name>A0A1M7GWJ2_9GAMM</name>
<dbReference type="AlphaFoldDB" id="A0A1M7GWJ2"/>
<dbReference type="InParanoid" id="A0A1M7GWJ2"/>
<dbReference type="Proteomes" id="UP000190911">
    <property type="component" value="Chromosome I"/>
</dbReference>
<dbReference type="InterPro" id="IPR008772">
    <property type="entry name" value="Phosphonate_metab_PhnH"/>
</dbReference>
<dbReference type="RefSeq" id="WP_079552983.1">
    <property type="nucleotide sequence ID" value="NZ_LT670847.1"/>
</dbReference>
<reference evidence="2 3" key="1">
    <citation type="submission" date="2016-11" db="EMBL/GenBank/DDBJ databases">
        <authorList>
            <person name="Jaros S."/>
            <person name="Januszkiewicz K."/>
            <person name="Wedrychowicz H."/>
        </authorList>
    </citation>
    <scope>NUCLEOTIDE SEQUENCE [LARGE SCALE GENOMIC DNA]</scope>
    <source>
        <strain evidence="2 3">ACAM 12</strain>
    </source>
</reference>
<protein>
    <submittedName>
        <fullName evidence="2">Alpha-D-ribose 1-methylphosphonate 5-triphosphate synthase subunit PhnH</fullName>
    </submittedName>
</protein>
<accession>A0A1M7GWJ2</accession>
<dbReference type="OrthoDB" id="9814509at2"/>
<dbReference type="STRING" id="29571.SAMN05878437_1778"/>
<feature type="compositionally biased region" description="Low complexity" evidence="1">
    <location>
        <begin position="10"/>
        <end position="20"/>
    </location>
</feature>
<dbReference type="PIRSF" id="PIRSF020680">
    <property type="entry name" value="PhnH"/>
    <property type="match status" value="1"/>
</dbReference>
<dbReference type="GO" id="GO:0019634">
    <property type="term" value="P:organic phosphonate metabolic process"/>
    <property type="evidence" value="ECO:0007669"/>
    <property type="project" value="InterPro"/>
</dbReference>
<gene>
    <name evidence="2" type="ORF">SAMN05878437_1778</name>
</gene>
<evidence type="ECO:0000313" key="2">
    <source>
        <dbReference type="EMBL" id="SHM20784.1"/>
    </source>
</evidence>
<dbReference type="SUPFAM" id="SSF159709">
    <property type="entry name" value="PhnH-like"/>
    <property type="match status" value="1"/>
</dbReference>
<dbReference type="Pfam" id="PF05845">
    <property type="entry name" value="PhnH"/>
    <property type="match status" value="1"/>
</dbReference>
<organism evidence="2 3">
    <name type="scientific">Vreelandella subglaciescola</name>
    <dbReference type="NCBI Taxonomy" id="29571"/>
    <lineage>
        <taxon>Bacteria</taxon>
        <taxon>Pseudomonadati</taxon>
        <taxon>Pseudomonadota</taxon>
        <taxon>Gammaproteobacteria</taxon>
        <taxon>Oceanospirillales</taxon>
        <taxon>Halomonadaceae</taxon>
        <taxon>Vreelandella</taxon>
    </lineage>
</organism>
<dbReference type="FunCoup" id="A0A1M7GWJ2">
    <property type="interactions" value="16"/>
</dbReference>
<evidence type="ECO:0000256" key="1">
    <source>
        <dbReference type="SAM" id="MobiDB-lite"/>
    </source>
</evidence>
<proteinExistence type="predicted"/>